<dbReference type="AlphaFoldDB" id="W7U8B2"/>
<dbReference type="EMBL" id="AZIL01000179">
    <property type="protein sequence ID" value="EWM29031.1"/>
    <property type="molecule type" value="Genomic_DNA"/>
</dbReference>
<gene>
    <name evidence="1" type="ORF">Naga_100071g2</name>
</gene>
<keyword evidence="2" id="KW-1185">Reference proteome</keyword>
<evidence type="ECO:0000313" key="2">
    <source>
        <dbReference type="Proteomes" id="UP000019335"/>
    </source>
</evidence>
<comment type="caution">
    <text evidence="1">The sequence shown here is derived from an EMBL/GenBank/DDBJ whole genome shotgun (WGS) entry which is preliminary data.</text>
</comment>
<reference evidence="1 2" key="1">
    <citation type="journal article" date="2014" name="Mol. Plant">
        <title>Chromosome Scale Genome Assembly and Transcriptome Profiling of Nannochloropsis gaditana in Nitrogen Depletion.</title>
        <authorList>
            <person name="Corteggiani Carpinelli E."/>
            <person name="Telatin A."/>
            <person name="Vitulo N."/>
            <person name="Forcato C."/>
            <person name="D'Angelo M."/>
            <person name="Schiavon R."/>
            <person name="Vezzi A."/>
            <person name="Giacometti G.M."/>
            <person name="Morosinotto T."/>
            <person name="Valle G."/>
        </authorList>
    </citation>
    <scope>NUCLEOTIDE SEQUENCE [LARGE SCALE GENOMIC DNA]</scope>
    <source>
        <strain evidence="1 2">B-31</strain>
    </source>
</reference>
<protein>
    <submittedName>
        <fullName evidence="1">Uncharacterized protein</fullName>
    </submittedName>
</protein>
<organism evidence="1 2">
    <name type="scientific">Nannochloropsis gaditana</name>
    <dbReference type="NCBI Taxonomy" id="72520"/>
    <lineage>
        <taxon>Eukaryota</taxon>
        <taxon>Sar</taxon>
        <taxon>Stramenopiles</taxon>
        <taxon>Ochrophyta</taxon>
        <taxon>Eustigmatophyceae</taxon>
        <taxon>Eustigmatales</taxon>
        <taxon>Monodopsidaceae</taxon>
        <taxon>Nannochloropsis</taxon>
    </lineage>
</organism>
<evidence type="ECO:0000313" key="1">
    <source>
        <dbReference type="EMBL" id="EWM29031.1"/>
    </source>
</evidence>
<accession>W7U8B2</accession>
<sequence length="67" mass="7017">MKAGLPVPGAAPSGLLLCSALEEAMTSQECCGGSSNTQHVQLHSAAIVNIENEGFGDRHRIRGTKRI</sequence>
<dbReference type="Proteomes" id="UP000019335">
    <property type="component" value="Chromosome 3"/>
</dbReference>
<proteinExistence type="predicted"/>
<name>W7U8B2_9STRA</name>